<dbReference type="Proteomes" id="UP001233999">
    <property type="component" value="Unassembled WGS sequence"/>
</dbReference>
<feature type="region of interest" description="Disordered" evidence="1">
    <location>
        <begin position="1"/>
        <end position="34"/>
    </location>
</feature>
<feature type="compositionally biased region" description="Polar residues" evidence="1">
    <location>
        <begin position="108"/>
        <end position="130"/>
    </location>
</feature>
<evidence type="ECO:0000256" key="1">
    <source>
        <dbReference type="SAM" id="MobiDB-lite"/>
    </source>
</evidence>
<proteinExistence type="predicted"/>
<evidence type="ECO:0000313" key="3">
    <source>
        <dbReference type="Proteomes" id="UP001233999"/>
    </source>
</evidence>
<protein>
    <submittedName>
        <fullName evidence="2">Uncharacterized protein</fullName>
    </submittedName>
</protein>
<feature type="non-terminal residue" evidence="2">
    <location>
        <position position="675"/>
    </location>
</feature>
<feature type="region of interest" description="Disordered" evidence="1">
    <location>
        <begin position="205"/>
        <end position="279"/>
    </location>
</feature>
<reference evidence="2" key="1">
    <citation type="journal article" date="2023" name="IScience">
        <title>Live-bearing cockroach genome reveals convergent evolutionary mechanisms linked to viviparity in insects and beyond.</title>
        <authorList>
            <person name="Fouks B."/>
            <person name="Harrison M.C."/>
            <person name="Mikhailova A.A."/>
            <person name="Marchal E."/>
            <person name="English S."/>
            <person name="Carruthers M."/>
            <person name="Jennings E.C."/>
            <person name="Chiamaka E.L."/>
            <person name="Frigard R.A."/>
            <person name="Pippel M."/>
            <person name="Attardo G.M."/>
            <person name="Benoit J.B."/>
            <person name="Bornberg-Bauer E."/>
            <person name="Tobe S.S."/>
        </authorList>
    </citation>
    <scope>NUCLEOTIDE SEQUENCE</scope>
    <source>
        <strain evidence="2">Stay&amp;Tobe</strain>
    </source>
</reference>
<accession>A0AAD7ZA88</accession>
<name>A0AAD7ZA88_DIPPU</name>
<comment type="caution">
    <text evidence="2">The sequence shown here is derived from an EMBL/GenBank/DDBJ whole genome shotgun (WGS) entry which is preliminary data.</text>
</comment>
<feature type="region of interest" description="Disordered" evidence="1">
    <location>
        <begin position="338"/>
        <end position="360"/>
    </location>
</feature>
<evidence type="ECO:0000313" key="2">
    <source>
        <dbReference type="EMBL" id="KAJ9576646.1"/>
    </source>
</evidence>
<feature type="compositionally biased region" description="Basic and acidic residues" evidence="1">
    <location>
        <begin position="20"/>
        <end position="34"/>
    </location>
</feature>
<feature type="region of interest" description="Disordered" evidence="1">
    <location>
        <begin position="108"/>
        <end position="138"/>
    </location>
</feature>
<organism evidence="2 3">
    <name type="scientific">Diploptera punctata</name>
    <name type="common">Pacific beetle cockroach</name>
    <dbReference type="NCBI Taxonomy" id="6984"/>
    <lineage>
        <taxon>Eukaryota</taxon>
        <taxon>Metazoa</taxon>
        <taxon>Ecdysozoa</taxon>
        <taxon>Arthropoda</taxon>
        <taxon>Hexapoda</taxon>
        <taxon>Insecta</taxon>
        <taxon>Pterygota</taxon>
        <taxon>Neoptera</taxon>
        <taxon>Polyneoptera</taxon>
        <taxon>Dictyoptera</taxon>
        <taxon>Blattodea</taxon>
        <taxon>Blaberoidea</taxon>
        <taxon>Blaberidae</taxon>
        <taxon>Diplopterinae</taxon>
        <taxon>Diploptera</taxon>
    </lineage>
</organism>
<gene>
    <name evidence="2" type="ORF">L9F63_025461</name>
</gene>
<feature type="compositionally biased region" description="Polar residues" evidence="1">
    <location>
        <begin position="245"/>
        <end position="255"/>
    </location>
</feature>
<feature type="compositionally biased region" description="Low complexity" evidence="1">
    <location>
        <begin position="217"/>
        <end position="234"/>
    </location>
</feature>
<dbReference type="AlphaFoldDB" id="A0AAD7ZA88"/>
<keyword evidence="3" id="KW-1185">Reference proteome</keyword>
<sequence>ILPIVSGEGRDGDVVPETPGDDKLNKEPKFRDENKPALKLVMDPRGQVQDINSLRRQGFNIEPGSLSPEVAFDLVRDLNAPKGKGAELFAKRRKKSEKWVVDETTVKSATSSSSMTTELISMSQQQSQTIGDKLPPLPTYLEESTKRVEVMQKLNEIQERFTQPRLRMVKSPWEAALETGSVETAFQELPPIAPRNVMAPPPPDIFESMYNVPQPTPSWQSTIPPTPSSTYAAPAPAPAPAPPVKTQTLTYQQRISETEREKIYKPRVPQGWNIGSQQQQQLSTKSFKEFNLSTSSVNNVQETTTKSTTNSLSQEVSTVPVAAPATPTFRPSTPFSVYIPGSRPSTPAPPTTSTDTKETAEDKLAAREYLEDTLPSGNEVNKTEEKTNIATEFQRQLLNLRVSPAQSGQFPFTDEDIYRHQTEVINIKKTSEQSSSMKQHIQHSYEQTESFSQETSYETVPIKSLIQSFEKGSMPPMKYKQIQKEGVSMMKNVPAPQQPKKPAPSQAPAVNGNVYYVASAQVKTRQFAPPPAQTMTRTTQQMTEYETSQSNFQQYSYSSSEQQQRITETSYVQQQEQNISAQNILSTSLQSSAAVNQQGLLKNITGSAPSVAAAPPKVVQKQPPPVPEAGHNTLATSQNLYANLNNYNTAARGWKSGVDYYRPVTFNPTKLAYTT</sequence>
<reference evidence="2" key="2">
    <citation type="submission" date="2023-05" db="EMBL/GenBank/DDBJ databases">
        <authorList>
            <person name="Fouks B."/>
        </authorList>
    </citation>
    <scope>NUCLEOTIDE SEQUENCE</scope>
    <source>
        <strain evidence="2">Stay&amp;Tobe</strain>
        <tissue evidence="2">Testes</tissue>
    </source>
</reference>
<dbReference type="EMBL" id="JASPKZ010009549">
    <property type="protein sequence ID" value="KAJ9576646.1"/>
    <property type="molecule type" value="Genomic_DNA"/>
</dbReference>